<name>A0AA43ZA54_9GAMM</name>
<organism evidence="1 2">
    <name type="scientific">Azotobacter chroococcum</name>
    <dbReference type="NCBI Taxonomy" id="353"/>
    <lineage>
        <taxon>Bacteria</taxon>
        <taxon>Pseudomonadati</taxon>
        <taxon>Pseudomonadota</taxon>
        <taxon>Gammaproteobacteria</taxon>
        <taxon>Pseudomonadales</taxon>
        <taxon>Pseudomonadaceae</taxon>
        <taxon>Azotobacter</taxon>
    </lineage>
</organism>
<sequence length="95" mass="10998">MDATNRDRKKTWKLQQRKLAQDAFPISDSLLESMFKAVDAKVEAMGCDHTLRFTESWISENTQPKTNVLSWLREHGGFCDCEVLANAADHWEQNR</sequence>
<accession>A0AA43ZA54</accession>
<evidence type="ECO:0000313" key="1">
    <source>
        <dbReference type="EMBL" id="NHN79182.1"/>
    </source>
</evidence>
<reference evidence="1" key="1">
    <citation type="submission" date="2020-03" db="EMBL/GenBank/DDBJ databases">
        <title>Genome assembly of Azotobacter chroococcum W5.</title>
        <authorList>
            <person name="Kannepalli A."/>
        </authorList>
    </citation>
    <scope>NUCLEOTIDE SEQUENCE</scope>
    <source>
        <strain evidence="1">W5</strain>
    </source>
</reference>
<dbReference type="EMBL" id="JAAPAP010000017">
    <property type="protein sequence ID" value="NHN79182.1"/>
    <property type="molecule type" value="Genomic_DNA"/>
</dbReference>
<dbReference type="Proteomes" id="UP000736384">
    <property type="component" value="Unassembled WGS sequence"/>
</dbReference>
<comment type="caution">
    <text evidence="1">The sequence shown here is derived from an EMBL/GenBank/DDBJ whole genome shotgun (WGS) entry which is preliminary data.</text>
</comment>
<proteinExistence type="predicted"/>
<dbReference type="Pfam" id="PF10905">
    <property type="entry name" value="DUF2695"/>
    <property type="match status" value="1"/>
</dbReference>
<dbReference type="AlphaFoldDB" id="A0AA43ZA54"/>
<protein>
    <submittedName>
        <fullName evidence="1">DUF2695 domain-containing protein</fullName>
    </submittedName>
</protein>
<gene>
    <name evidence="1" type="ORF">HA520_18150</name>
</gene>
<evidence type="ECO:0000313" key="2">
    <source>
        <dbReference type="Proteomes" id="UP000736384"/>
    </source>
</evidence>
<dbReference type="InterPro" id="IPR024248">
    <property type="entry name" value="DUF2695"/>
</dbReference>
<dbReference type="RefSeq" id="WP_165893691.1">
    <property type="nucleotide sequence ID" value="NZ_JAAPAP010000017.1"/>
</dbReference>